<evidence type="ECO:0000256" key="5">
    <source>
        <dbReference type="ARBA" id="ARBA00023014"/>
    </source>
</evidence>
<evidence type="ECO:0000313" key="8">
    <source>
        <dbReference type="EMBL" id="TVV77142.1"/>
    </source>
</evidence>
<comment type="caution">
    <text evidence="8">The sequence shown here is derived from an EMBL/GenBank/DDBJ whole genome shotgun (WGS) entry which is preliminary data.</text>
</comment>
<dbReference type="Gene3D" id="2.102.10.10">
    <property type="entry name" value="Rieske [2Fe-2S] iron-sulphur domain"/>
    <property type="match status" value="1"/>
</dbReference>
<organism evidence="8 9">
    <name type="scientific">Alterirhizorhabdus solaris</name>
    <dbReference type="NCBI Taxonomy" id="2529389"/>
    <lineage>
        <taxon>Bacteria</taxon>
        <taxon>Pseudomonadati</taxon>
        <taxon>Pseudomonadota</taxon>
        <taxon>Alphaproteobacteria</taxon>
        <taxon>Sphingomonadales</taxon>
        <taxon>Rhizorhabdaceae</taxon>
        <taxon>Alterirhizorhabdus</taxon>
    </lineage>
</organism>
<evidence type="ECO:0000259" key="7">
    <source>
        <dbReference type="PROSITE" id="PS51296"/>
    </source>
</evidence>
<feature type="domain" description="Rieske" evidence="7">
    <location>
        <begin position="9"/>
        <end position="116"/>
    </location>
</feature>
<dbReference type="PANTHER" id="PTHR21266:SF60">
    <property type="entry name" value="3-KETOSTEROID-9-ALPHA-MONOOXYGENASE, OXYGENASE COMPONENT"/>
    <property type="match status" value="1"/>
</dbReference>
<accession>A0A558RD37</accession>
<dbReference type="GO" id="GO:0046872">
    <property type="term" value="F:metal ion binding"/>
    <property type="evidence" value="ECO:0007669"/>
    <property type="project" value="UniProtKB-KW"/>
</dbReference>
<keyword evidence="2" id="KW-0479">Metal-binding</keyword>
<evidence type="ECO:0000256" key="4">
    <source>
        <dbReference type="ARBA" id="ARBA00023004"/>
    </source>
</evidence>
<dbReference type="OrthoDB" id="9800776at2"/>
<gene>
    <name evidence="8" type="ORF">FOY91_02100</name>
</gene>
<dbReference type="GO" id="GO:0016491">
    <property type="term" value="F:oxidoreductase activity"/>
    <property type="evidence" value="ECO:0007669"/>
    <property type="project" value="UniProtKB-KW"/>
</dbReference>
<keyword evidence="9" id="KW-1185">Reference proteome</keyword>
<dbReference type="RefSeq" id="WP_145147627.1">
    <property type="nucleotide sequence ID" value="NZ_VNIM01000004.1"/>
</dbReference>
<name>A0A558RD37_9SPHN</name>
<sequence>MTESGLQPWWIVARSEEVTSREPLSVDIGAQPLVLWRDAEGIARALEDRCPHRRAPLSLGCIRDDGWIQCGYHGWSYDGATGRLKQIPNMKGEQRFPPVYKAQAFAIAESGGFVRVCLDPAAAAPAPEVSTMALSGTAHVAIEQAAWIAALYDDPALLIDIRGVRFTPYLMSELREEGGLLVMERSCQWAGLHWPAPFSADFPITVLTRSDPATGRTELPLRDDQFTTLLTAVIAPVPAARGVTAVRWRAEVGRGSGLHGRLLGLGTPFAVREAIDAAALRRSKPSASTHYDDLRARLATSSTPGATAELSRTPVAA</sequence>
<feature type="region of interest" description="Disordered" evidence="6">
    <location>
        <begin position="291"/>
        <end position="317"/>
    </location>
</feature>
<dbReference type="PANTHER" id="PTHR21266">
    <property type="entry name" value="IRON-SULFUR DOMAIN CONTAINING PROTEIN"/>
    <property type="match status" value="1"/>
</dbReference>
<evidence type="ECO:0000313" key="9">
    <source>
        <dbReference type="Proteomes" id="UP000318681"/>
    </source>
</evidence>
<dbReference type="CDD" id="cd03469">
    <property type="entry name" value="Rieske_RO_Alpha_N"/>
    <property type="match status" value="1"/>
</dbReference>
<evidence type="ECO:0000256" key="6">
    <source>
        <dbReference type="SAM" id="MobiDB-lite"/>
    </source>
</evidence>
<dbReference type="EMBL" id="VNIM01000004">
    <property type="protein sequence ID" value="TVV77142.1"/>
    <property type="molecule type" value="Genomic_DNA"/>
</dbReference>
<reference evidence="8 9" key="1">
    <citation type="submission" date="2019-07" db="EMBL/GenBank/DDBJ databases">
        <title>Sphingomonas solaris sp. nov., isolated from a solar panel from Boston, Massachusetts.</title>
        <authorList>
            <person name="Tanner K."/>
            <person name="Pascual J."/>
            <person name="Mancuso C."/>
            <person name="Pereto J."/>
            <person name="Khalil A."/>
            <person name="Vilanova C."/>
        </authorList>
    </citation>
    <scope>NUCLEOTIDE SEQUENCE [LARGE SCALE GENOMIC DNA]</scope>
    <source>
        <strain evidence="8 9">R4DWN</strain>
    </source>
</reference>
<protein>
    <submittedName>
        <fullName evidence="8">Rieske (2Fe-2S) protein</fullName>
    </submittedName>
</protein>
<keyword evidence="4" id="KW-0408">Iron</keyword>
<dbReference type="InterPro" id="IPR036922">
    <property type="entry name" value="Rieske_2Fe-2S_sf"/>
</dbReference>
<evidence type="ECO:0000256" key="3">
    <source>
        <dbReference type="ARBA" id="ARBA00023002"/>
    </source>
</evidence>
<keyword evidence="5" id="KW-0411">Iron-sulfur</keyword>
<proteinExistence type="predicted"/>
<dbReference type="InterPro" id="IPR050584">
    <property type="entry name" value="Cholesterol_7-desaturase"/>
</dbReference>
<evidence type="ECO:0000256" key="2">
    <source>
        <dbReference type="ARBA" id="ARBA00022723"/>
    </source>
</evidence>
<dbReference type="SUPFAM" id="SSF50022">
    <property type="entry name" value="ISP domain"/>
    <property type="match status" value="1"/>
</dbReference>
<keyword evidence="1" id="KW-0001">2Fe-2S</keyword>
<evidence type="ECO:0000256" key="1">
    <source>
        <dbReference type="ARBA" id="ARBA00022714"/>
    </source>
</evidence>
<dbReference type="Pfam" id="PF00355">
    <property type="entry name" value="Rieske"/>
    <property type="match status" value="1"/>
</dbReference>
<dbReference type="GO" id="GO:0051537">
    <property type="term" value="F:2 iron, 2 sulfur cluster binding"/>
    <property type="evidence" value="ECO:0007669"/>
    <property type="project" value="UniProtKB-KW"/>
</dbReference>
<dbReference type="PROSITE" id="PS51296">
    <property type="entry name" value="RIESKE"/>
    <property type="match status" value="1"/>
</dbReference>
<dbReference type="AlphaFoldDB" id="A0A558RD37"/>
<dbReference type="InterPro" id="IPR017941">
    <property type="entry name" value="Rieske_2Fe-2S"/>
</dbReference>
<keyword evidence="3" id="KW-0560">Oxidoreductase</keyword>
<dbReference type="Proteomes" id="UP000318681">
    <property type="component" value="Unassembled WGS sequence"/>
</dbReference>